<proteinExistence type="predicted"/>
<gene>
    <name evidence="3" type="ORF">LX13_004155</name>
</gene>
<feature type="region of interest" description="Disordered" evidence="1">
    <location>
        <begin position="1"/>
        <end position="48"/>
    </location>
</feature>
<dbReference type="Pfam" id="PF09350">
    <property type="entry name" value="DJC28_CD"/>
    <property type="match status" value="1"/>
</dbReference>
<organism evidence="3 4">
    <name type="scientific">Williamsia maris</name>
    <dbReference type="NCBI Taxonomy" id="72806"/>
    <lineage>
        <taxon>Bacteria</taxon>
        <taxon>Bacillati</taxon>
        <taxon>Actinomycetota</taxon>
        <taxon>Actinomycetes</taxon>
        <taxon>Mycobacteriales</taxon>
        <taxon>Nocardiaceae</taxon>
        <taxon>Williamsia</taxon>
    </lineage>
</organism>
<feature type="compositionally biased region" description="Basic and acidic residues" evidence="1">
    <location>
        <begin position="19"/>
        <end position="28"/>
    </location>
</feature>
<evidence type="ECO:0000313" key="3">
    <source>
        <dbReference type="EMBL" id="MCP2178314.1"/>
    </source>
</evidence>
<dbReference type="Proteomes" id="UP001206895">
    <property type="component" value="Unassembled WGS sequence"/>
</dbReference>
<keyword evidence="4" id="KW-1185">Reference proteome</keyword>
<evidence type="ECO:0000256" key="1">
    <source>
        <dbReference type="SAM" id="MobiDB-lite"/>
    </source>
</evidence>
<protein>
    <recommendedName>
        <fullName evidence="2">DnaJ homologue subfamily C member 28 conserved domain-containing protein</fullName>
    </recommendedName>
</protein>
<sequence length="167" mass="19619">MDPHTGPERPTHPPEASDPDARSDLDARRARRLRRWQRPPVPESRVDRLIREARERGDFDDLPGLGKPLDLRGLDDPDWWAKKKIRDEGLDSSELLPATLQLRRERQEYPESLRDIRSEESVRRILVDFNRRVKRERLAPSLGPSSRIVVPTIDVEDMVERWRALPR</sequence>
<reference evidence="3 4" key="1">
    <citation type="submission" date="2022-06" db="EMBL/GenBank/DDBJ databases">
        <title>Genomic Encyclopedia of Archaeal and Bacterial Type Strains, Phase II (KMG-II): from individual species to whole genera.</title>
        <authorList>
            <person name="Goeker M."/>
        </authorList>
    </citation>
    <scope>NUCLEOTIDE SEQUENCE [LARGE SCALE GENOMIC DNA]</scope>
    <source>
        <strain evidence="3 4">DSM 44693</strain>
    </source>
</reference>
<evidence type="ECO:0000313" key="4">
    <source>
        <dbReference type="Proteomes" id="UP001206895"/>
    </source>
</evidence>
<comment type="caution">
    <text evidence="3">The sequence shown here is derived from an EMBL/GenBank/DDBJ whole genome shotgun (WGS) entry which is preliminary data.</text>
</comment>
<evidence type="ECO:0000259" key="2">
    <source>
        <dbReference type="Pfam" id="PF09350"/>
    </source>
</evidence>
<accession>A0ABT1HK50</accession>
<name>A0ABT1HK50_9NOCA</name>
<dbReference type="EMBL" id="JAMTCJ010000004">
    <property type="protein sequence ID" value="MCP2178314.1"/>
    <property type="molecule type" value="Genomic_DNA"/>
</dbReference>
<dbReference type="InterPro" id="IPR018961">
    <property type="entry name" value="DnaJ_homolog_subfam-C_membr-28"/>
</dbReference>
<feature type="compositionally biased region" description="Basic and acidic residues" evidence="1">
    <location>
        <begin position="1"/>
        <end position="12"/>
    </location>
</feature>
<feature type="domain" description="DnaJ homologue subfamily C member 28 conserved" evidence="2">
    <location>
        <begin position="46"/>
        <end position="114"/>
    </location>
</feature>